<evidence type="ECO:0000313" key="2">
    <source>
        <dbReference type="Proteomes" id="UP000218811"/>
    </source>
</evidence>
<protein>
    <submittedName>
        <fullName evidence="1">Uncharacterized protein</fullName>
    </submittedName>
</protein>
<reference evidence="1 2" key="1">
    <citation type="journal article" date="2012" name="Science">
        <title>The Paleozoic origin of enzymatic lignin decomposition reconstructed from 31 fungal genomes.</title>
        <authorList>
            <person name="Floudas D."/>
            <person name="Binder M."/>
            <person name="Riley R."/>
            <person name="Barry K."/>
            <person name="Blanchette R.A."/>
            <person name="Henrissat B."/>
            <person name="Martinez A.T."/>
            <person name="Otillar R."/>
            <person name="Spatafora J.W."/>
            <person name="Yadav J.S."/>
            <person name="Aerts A."/>
            <person name="Benoit I."/>
            <person name="Boyd A."/>
            <person name="Carlson A."/>
            <person name="Copeland A."/>
            <person name="Coutinho P.M."/>
            <person name="de Vries R.P."/>
            <person name="Ferreira P."/>
            <person name="Findley K."/>
            <person name="Foster B."/>
            <person name="Gaskell J."/>
            <person name="Glotzer D."/>
            <person name="Gorecki P."/>
            <person name="Heitman J."/>
            <person name="Hesse C."/>
            <person name="Hori C."/>
            <person name="Igarashi K."/>
            <person name="Jurgens J.A."/>
            <person name="Kallen N."/>
            <person name="Kersten P."/>
            <person name="Kohler A."/>
            <person name="Kuees U."/>
            <person name="Kumar T.K.A."/>
            <person name="Kuo A."/>
            <person name="LaButti K."/>
            <person name="Larrondo L.F."/>
            <person name="Lindquist E."/>
            <person name="Ling A."/>
            <person name="Lombard V."/>
            <person name="Lucas S."/>
            <person name="Lundell T."/>
            <person name="Martin R."/>
            <person name="McLaughlin D.J."/>
            <person name="Morgenstern I."/>
            <person name="Morin E."/>
            <person name="Murat C."/>
            <person name="Nagy L.G."/>
            <person name="Nolan M."/>
            <person name="Ohm R.A."/>
            <person name="Patyshakuliyeva A."/>
            <person name="Rokas A."/>
            <person name="Ruiz-Duenas F.J."/>
            <person name="Sabat G."/>
            <person name="Salamov A."/>
            <person name="Samejima M."/>
            <person name="Schmutz J."/>
            <person name="Slot J.C."/>
            <person name="St John F."/>
            <person name="Stenlid J."/>
            <person name="Sun H."/>
            <person name="Sun S."/>
            <person name="Syed K."/>
            <person name="Tsang A."/>
            <person name="Wiebenga A."/>
            <person name="Young D."/>
            <person name="Pisabarro A."/>
            <person name="Eastwood D.C."/>
            <person name="Martin F."/>
            <person name="Cullen D."/>
            <person name="Grigoriev I.V."/>
            <person name="Hibbett D.S."/>
        </authorList>
    </citation>
    <scope>NUCLEOTIDE SEQUENCE [LARGE SCALE GENOMIC DNA]</scope>
    <source>
        <strain evidence="1 2">MD-104</strain>
    </source>
</reference>
<dbReference type="AlphaFoldDB" id="A0A2H3JW07"/>
<proteinExistence type="predicted"/>
<name>A0A2H3JW07_WOLCO</name>
<dbReference type="EMBL" id="KB468135">
    <property type="protein sequence ID" value="PCH43089.1"/>
    <property type="molecule type" value="Genomic_DNA"/>
</dbReference>
<dbReference type="Proteomes" id="UP000218811">
    <property type="component" value="Unassembled WGS sequence"/>
</dbReference>
<accession>A0A2H3JW07</accession>
<organism evidence="1 2">
    <name type="scientific">Wolfiporia cocos (strain MD-104)</name>
    <name type="common">Brown rot fungus</name>
    <dbReference type="NCBI Taxonomy" id="742152"/>
    <lineage>
        <taxon>Eukaryota</taxon>
        <taxon>Fungi</taxon>
        <taxon>Dikarya</taxon>
        <taxon>Basidiomycota</taxon>
        <taxon>Agaricomycotina</taxon>
        <taxon>Agaricomycetes</taxon>
        <taxon>Polyporales</taxon>
        <taxon>Phaeolaceae</taxon>
        <taxon>Wolfiporia</taxon>
    </lineage>
</organism>
<dbReference type="OrthoDB" id="2756752at2759"/>
<gene>
    <name evidence="1" type="ORF">WOLCODRAFT_153150</name>
</gene>
<sequence length="233" mass="25740">MSQLCRYLLFDQMLHAGPIDLDEFMLPGSYETFQMLWAEDLQCPQQFLEFDMIMNTMIVHGLPLPQGFFDPLAKPWDEEQDSLTCEQITTATNLAWYAAKELKLQQAAKAQNYTLCKEHHRKKLACTHSDLDNVSLCIPKVGRCTQAVATTPLIMAGTTPTVIPPVSLDGLLDPPEELPEATATASTAVALAPTVRPSCLLNIQFTKKHSAKGKAPMDGPDMAPVRAPPIYLI</sequence>
<keyword evidence="2" id="KW-1185">Reference proteome</keyword>
<evidence type="ECO:0000313" key="1">
    <source>
        <dbReference type="EMBL" id="PCH43089.1"/>
    </source>
</evidence>